<accession>A0A9X3CHI8</accession>
<feature type="transmembrane region" description="Helical" evidence="12">
    <location>
        <begin position="390"/>
        <end position="408"/>
    </location>
</feature>
<evidence type="ECO:0000313" key="14">
    <source>
        <dbReference type="EMBL" id="MCW8335881.1"/>
    </source>
</evidence>
<dbReference type="GO" id="GO:0015385">
    <property type="term" value="F:sodium:proton antiporter activity"/>
    <property type="evidence" value="ECO:0007669"/>
    <property type="project" value="InterPro"/>
</dbReference>
<dbReference type="EMBL" id="JAKRRX010000151">
    <property type="protein sequence ID" value="MCW8335881.1"/>
    <property type="molecule type" value="Genomic_DNA"/>
</dbReference>
<name>A0A9X3CHI8_9VIBR</name>
<evidence type="ECO:0000256" key="11">
    <source>
        <dbReference type="ARBA" id="ARBA00023201"/>
    </source>
</evidence>
<gene>
    <name evidence="14" type="ORF">MD483_18885</name>
</gene>
<evidence type="ECO:0000256" key="10">
    <source>
        <dbReference type="ARBA" id="ARBA00023136"/>
    </source>
</evidence>
<evidence type="ECO:0000256" key="1">
    <source>
        <dbReference type="ARBA" id="ARBA00004651"/>
    </source>
</evidence>
<evidence type="ECO:0000256" key="7">
    <source>
        <dbReference type="ARBA" id="ARBA00022989"/>
    </source>
</evidence>
<organism evidence="14 15">
    <name type="scientific">Vibrio paucivorans</name>
    <dbReference type="NCBI Taxonomy" id="2829489"/>
    <lineage>
        <taxon>Bacteria</taxon>
        <taxon>Pseudomonadati</taxon>
        <taxon>Pseudomonadota</taxon>
        <taxon>Gammaproteobacteria</taxon>
        <taxon>Vibrionales</taxon>
        <taxon>Vibrionaceae</taxon>
        <taxon>Vibrio</taxon>
    </lineage>
</organism>
<evidence type="ECO:0000256" key="3">
    <source>
        <dbReference type="ARBA" id="ARBA00022448"/>
    </source>
</evidence>
<dbReference type="InterPro" id="IPR018422">
    <property type="entry name" value="Cation/H_exchanger_CPA1"/>
</dbReference>
<comment type="subcellular location">
    <subcellularLocation>
        <location evidence="1">Cell membrane</location>
        <topology evidence="1">Multi-pass membrane protein</topology>
    </subcellularLocation>
</comment>
<reference evidence="14" key="1">
    <citation type="submission" date="2022-02" db="EMBL/GenBank/DDBJ databases">
        <title>Vibrio sp. nov., a new bacterium isolated from Bohai sea, China.</title>
        <authorList>
            <person name="Yuan Y."/>
        </authorList>
    </citation>
    <scope>NUCLEOTIDE SEQUENCE</scope>
    <source>
        <strain evidence="14">DBSS07</strain>
    </source>
</reference>
<feature type="transmembrane region" description="Helical" evidence="12">
    <location>
        <begin position="198"/>
        <end position="217"/>
    </location>
</feature>
<evidence type="ECO:0000256" key="2">
    <source>
        <dbReference type="ARBA" id="ARBA00007367"/>
    </source>
</evidence>
<keyword evidence="3" id="KW-0813">Transport</keyword>
<evidence type="ECO:0000256" key="6">
    <source>
        <dbReference type="ARBA" id="ARBA00022692"/>
    </source>
</evidence>
<dbReference type="Gene3D" id="6.10.140.1330">
    <property type="match status" value="1"/>
</dbReference>
<dbReference type="GO" id="GO:0098719">
    <property type="term" value="P:sodium ion import across plasma membrane"/>
    <property type="evidence" value="ECO:0007669"/>
    <property type="project" value="TreeGrafter"/>
</dbReference>
<feature type="transmembrane region" description="Helical" evidence="12">
    <location>
        <begin position="154"/>
        <end position="177"/>
    </location>
</feature>
<feature type="transmembrane region" description="Helical" evidence="12">
    <location>
        <begin position="282"/>
        <end position="300"/>
    </location>
</feature>
<keyword evidence="4" id="KW-0050">Antiport</keyword>
<keyword evidence="9" id="KW-0406">Ion transport</keyword>
<feature type="transmembrane region" description="Helical" evidence="12">
    <location>
        <begin position="55"/>
        <end position="73"/>
    </location>
</feature>
<protein>
    <submittedName>
        <fullName evidence="14">Sodium:proton antiporter</fullName>
    </submittedName>
</protein>
<comment type="caution">
    <text evidence="14">The sequence shown here is derived from an EMBL/GenBank/DDBJ whole genome shotgun (WGS) entry which is preliminary data.</text>
</comment>
<feature type="transmembrane region" description="Helical" evidence="12">
    <location>
        <begin position="29"/>
        <end position="48"/>
    </location>
</feature>
<dbReference type="Pfam" id="PF00999">
    <property type="entry name" value="Na_H_Exchanger"/>
    <property type="match status" value="1"/>
</dbReference>
<dbReference type="PANTHER" id="PTHR10110:SF195">
    <property type="entry name" value="NA(+)_H(+) ANTIPORTER NHAS2"/>
    <property type="match status" value="1"/>
</dbReference>
<evidence type="ECO:0000256" key="5">
    <source>
        <dbReference type="ARBA" id="ARBA00022475"/>
    </source>
</evidence>
<dbReference type="Proteomes" id="UP001155586">
    <property type="component" value="Unassembled WGS sequence"/>
</dbReference>
<keyword evidence="7 12" id="KW-1133">Transmembrane helix</keyword>
<dbReference type="InterPro" id="IPR006153">
    <property type="entry name" value="Cation/H_exchanger_TM"/>
</dbReference>
<dbReference type="GO" id="GO:0005886">
    <property type="term" value="C:plasma membrane"/>
    <property type="evidence" value="ECO:0007669"/>
    <property type="project" value="UniProtKB-SubCell"/>
</dbReference>
<keyword evidence="5" id="KW-1003">Cell membrane</keyword>
<evidence type="ECO:0000256" key="12">
    <source>
        <dbReference type="SAM" id="Phobius"/>
    </source>
</evidence>
<proteinExistence type="inferred from homology"/>
<evidence type="ECO:0000256" key="8">
    <source>
        <dbReference type="ARBA" id="ARBA00023053"/>
    </source>
</evidence>
<feature type="transmembrane region" description="Helical" evidence="12">
    <location>
        <begin position="126"/>
        <end position="148"/>
    </location>
</feature>
<keyword evidence="8" id="KW-0915">Sodium</keyword>
<feature type="transmembrane region" description="Helical" evidence="12">
    <location>
        <begin position="345"/>
        <end position="369"/>
    </location>
</feature>
<feature type="transmembrane region" description="Helical" evidence="12">
    <location>
        <begin position="229"/>
        <end position="252"/>
    </location>
</feature>
<keyword evidence="15" id="KW-1185">Reference proteome</keyword>
<keyword evidence="10 12" id="KW-0472">Membrane</keyword>
<dbReference type="GO" id="GO:0051453">
    <property type="term" value="P:regulation of intracellular pH"/>
    <property type="evidence" value="ECO:0007669"/>
    <property type="project" value="TreeGrafter"/>
</dbReference>
<keyword evidence="11" id="KW-0739">Sodium transport</keyword>
<comment type="similarity">
    <text evidence="2">Belongs to the monovalent cation:proton antiporter 1 (CPA1) transporter (TC 2.A.36) family.</text>
</comment>
<feature type="domain" description="Cation/H+ exchanger transmembrane" evidence="13">
    <location>
        <begin position="52"/>
        <end position="442"/>
    </location>
</feature>
<evidence type="ECO:0000256" key="9">
    <source>
        <dbReference type="ARBA" id="ARBA00023065"/>
    </source>
</evidence>
<evidence type="ECO:0000313" key="15">
    <source>
        <dbReference type="Proteomes" id="UP001155586"/>
    </source>
</evidence>
<keyword evidence="6 12" id="KW-0812">Transmembrane</keyword>
<dbReference type="PANTHER" id="PTHR10110">
    <property type="entry name" value="SODIUM/HYDROGEN EXCHANGER"/>
    <property type="match status" value="1"/>
</dbReference>
<dbReference type="AlphaFoldDB" id="A0A9X3CHI8"/>
<feature type="transmembrane region" description="Helical" evidence="12">
    <location>
        <begin position="420"/>
        <end position="441"/>
    </location>
</feature>
<evidence type="ECO:0000259" key="13">
    <source>
        <dbReference type="Pfam" id="PF00999"/>
    </source>
</evidence>
<dbReference type="GO" id="GO:0015386">
    <property type="term" value="F:potassium:proton antiporter activity"/>
    <property type="evidence" value="ECO:0007669"/>
    <property type="project" value="TreeGrafter"/>
</dbReference>
<sequence length="460" mass="51097">MTKKCLLFEHSRQKIPIHILLHTENIMSVYYTLCFLSAAAMLIAFVNSKIGKMQTTIAITAGSMMLSLLILVAGQNDWFHLTEIASDTVASINFEDFLLKGILGFLLFAGGLGIKLPNLKDQRWEITVLALGATLFSTFFIGFAIYWFCQLIGIQFDLIYCLLFGALISPTDPIAVLAIVKKLDAPKRISTQIEGESLFNDGFGLVIFVTIFTIAFGTEAPTVGSVTLLFIQEAIGGIAYGFVLGLVFHYLISSTDDHSMELLLTIGIPTAGYAFAEVLHVSGPLAMVVSGIMIGNWTRFIGFSKESEDHLDHFWELVDEFLNGVLFLLIGMSMLLFEFHKEDWILMAFSIPLVLSARYLSVFISYIGFKRYRNYNPWSVKILTWGGLRGGLALAMALSIPSGVWVIQDKLIDVKEIVLVMTYSVVVFSILVQGSTITPMIEKAKQSQKELDAEEPELEE</sequence>
<evidence type="ECO:0000256" key="4">
    <source>
        <dbReference type="ARBA" id="ARBA00022449"/>
    </source>
</evidence>
<feature type="transmembrane region" description="Helical" evidence="12">
    <location>
        <begin position="97"/>
        <end position="114"/>
    </location>
</feature>